<dbReference type="Pfam" id="PF03981">
    <property type="entry name" value="Ubiq_cyt_C_chap"/>
    <property type="match status" value="1"/>
</dbReference>
<dbReference type="AlphaFoldDB" id="A0A838XJC8"/>
<evidence type="ECO:0000259" key="3">
    <source>
        <dbReference type="Pfam" id="PF03981"/>
    </source>
</evidence>
<reference evidence="4 5" key="1">
    <citation type="submission" date="2020-07" db="EMBL/GenBank/DDBJ databases">
        <authorList>
            <person name="Li M."/>
        </authorList>
    </citation>
    <scope>NUCLEOTIDE SEQUENCE [LARGE SCALE GENOMIC DNA]</scope>
    <source>
        <strain evidence="4 5">DSM 23284</strain>
    </source>
</reference>
<dbReference type="PANTHER" id="PTHR12184:SF1">
    <property type="entry name" value="UBIQUINOL-CYTOCHROME-C REDUCTASE COMPLEX ASSEMBLY FACTOR 1"/>
    <property type="match status" value="1"/>
</dbReference>
<keyword evidence="5" id="KW-1185">Reference proteome</keyword>
<comment type="similarity">
    <text evidence="2">Belongs to the UPF0174 family.</text>
</comment>
<dbReference type="InterPro" id="IPR007129">
    <property type="entry name" value="Ubiqinol_cyt_c_chaperone_CPB3"/>
</dbReference>
<comment type="similarity">
    <text evidence="1">Belongs to the CBP3 family.</text>
</comment>
<dbReference type="PIRSF" id="PIRSF032079">
    <property type="entry name" value="UCP032079"/>
    <property type="match status" value="1"/>
</dbReference>
<dbReference type="EMBL" id="JACEON010000001">
    <property type="protein sequence ID" value="MBA4610222.1"/>
    <property type="molecule type" value="Genomic_DNA"/>
</dbReference>
<evidence type="ECO:0000313" key="4">
    <source>
        <dbReference type="EMBL" id="MBA4610222.1"/>
    </source>
</evidence>
<dbReference type="InterPro" id="IPR014569">
    <property type="entry name" value="Ubq_cyt-c_CBP3-rel"/>
</dbReference>
<evidence type="ECO:0000313" key="5">
    <source>
        <dbReference type="Proteomes" id="UP000559404"/>
    </source>
</evidence>
<evidence type="ECO:0000256" key="1">
    <source>
        <dbReference type="ARBA" id="ARBA00006407"/>
    </source>
</evidence>
<comment type="caution">
    <text evidence="4">The sequence shown here is derived from an EMBL/GenBank/DDBJ whole genome shotgun (WGS) entry which is preliminary data.</text>
</comment>
<feature type="domain" description="Ubiquinol-cytochrome c chaperone" evidence="3">
    <location>
        <begin position="33"/>
        <end position="171"/>
    </location>
</feature>
<evidence type="ECO:0000256" key="2">
    <source>
        <dbReference type="ARBA" id="ARBA00006436"/>
    </source>
</evidence>
<proteinExistence type="inferred from homology"/>
<gene>
    <name evidence="4" type="ORF">H1W37_01050</name>
</gene>
<dbReference type="PANTHER" id="PTHR12184">
    <property type="entry name" value="UBIQUINOL-CYTOCHROME C REDUCTASE COMPLEX ASSEMBLY FACTOR 1 FAMILY MEMBER"/>
    <property type="match status" value="1"/>
</dbReference>
<sequence length="182" mass="20227">MVFGLFRRRKRPEVFATYSAIVAQARQAHFYSDLRVPDTLDGRFELIMLHAILLFDRLRGEDDAASAFGQEVFDLFFQDMDHSLREMGVGDLTVPKKIKKMAEAFYGRAGVYSEALASESRHMLVEALDRNIFAEASDLPAAAALADYVRAACGTLGEQPLPEVMSGSLNWPEATGFIAKDT</sequence>
<accession>A0A838XJC8</accession>
<name>A0A838XJC8_9HYPH</name>
<reference evidence="4 5" key="2">
    <citation type="submission" date="2020-08" db="EMBL/GenBank/DDBJ databases">
        <title>Stappia taiwanensis sp. nov., isolated from a coastal thermal spring.</title>
        <authorList>
            <person name="Kampfer P."/>
        </authorList>
    </citation>
    <scope>NUCLEOTIDE SEQUENCE [LARGE SCALE GENOMIC DNA]</scope>
    <source>
        <strain evidence="4 5">DSM 23284</strain>
    </source>
</reference>
<organism evidence="4 5">
    <name type="scientific">Stappia taiwanensis</name>
    <dbReference type="NCBI Taxonomy" id="992267"/>
    <lineage>
        <taxon>Bacteria</taxon>
        <taxon>Pseudomonadati</taxon>
        <taxon>Pseudomonadota</taxon>
        <taxon>Alphaproteobacteria</taxon>
        <taxon>Hyphomicrobiales</taxon>
        <taxon>Stappiaceae</taxon>
        <taxon>Stappia</taxon>
    </lineage>
</organism>
<dbReference type="Proteomes" id="UP000559404">
    <property type="component" value="Unassembled WGS sequence"/>
</dbReference>
<protein>
    <submittedName>
        <fullName evidence="4">Ubiquinol-cytochrome C chaperone</fullName>
    </submittedName>
</protein>
<dbReference type="InterPro" id="IPR021150">
    <property type="entry name" value="Ubiq_cyt_c_chap"/>
</dbReference>
<dbReference type="RefSeq" id="WP_181758411.1">
    <property type="nucleotide sequence ID" value="NZ_BMCR01000001.1"/>
</dbReference>